<keyword evidence="22" id="KW-0961">Cell wall biogenesis/degradation</keyword>
<dbReference type="GO" id="GO:0030288">
    <property type="term" value="C:outer membrane-bounded periplasmic space"/>
    <property type="evidence" value="ECO:0007669"/>
    <property type="project" value="TreeGrafter"/>
</dbReference>
<sequence>MNLRPSRKWITYPLLFMVSLGLIGIAILAIAVMIVYPRLPDVKVLQDYRPAIPLRVYTADGVQIGEFGQERRDFLKIADVPEKMKQALMAAEDERFYQHGGVDYISVARALLSNFTKGKTVSGASTITQQVAKNFFLTPEQTMERKFKEALLAFKIEQNFSKDQILELYMNQINLGQRAYGFGAAAKIYYGKPINELSIAQYAMLAGLPKAPSKFNPVVNPERAKTRQLYVLRRMHELGFITDAEWSAAQVEELHVLKSQADFTVRGEYVAEMVRQFMVDQYKDAAYTQGYKVYTTILADHQETAHLAVRHGMLDFDKRHGYRGAESYIDISNYAEGPVEQREDYLDQMLQEVKDSGDIYPAVVLEASPKKVVAYRKGGETLELTGAGLQFAQRMIGPKANEAVRIRPGAVIRVFQNSKGQWEISQLPQIESAFVSMDPNTGAMKALVGGFDFNRNNFNHATQAWRQPGSSFKPIIYSAALEKGFTASTIINDAPLVIDQGGQRWEPKNSDGRFSGPMSLRQALTKSKNLVSIRILQAITPQYAQEYMQKFGFTPDKHPPYLTMALGAGSVTPYQMSAAYSVFANGGYKVQPYFIERIEDPKGKVVFQSKPYVVGQNAPEAIDPRNAFIMTSVMGDVVRYGTAARAMSLGRKDLAGKTGTTNDVMDAWFAGFSQRNLVGVVWVGYDQPKPLGGSETGGHAALPIWMTYMGKVLKGIPERPLPMPKGVVKQGSEYYYAERTSTAPGLGLDNSSSARPASGEGGDGGEEAGTNVETVRDLLF</sequence>
<evidence type="ECO:0000256" key="14">
    <source>
        <dbReference type="ARBA" id="ARBA00022801"/>
    </source>
</evidence>
<evidence type="ECO:0000256" key="16">
    <source>
        <dbReference type="ARBA" id="ARBA00022968"/>
    </source>
</evidence>
<dbReference type="InterPro" id="IPR031376">
    <property type="entry name" value="PCB_OB"/>
</dbReference>
<dbReference type="GO" id="GO:0008360">
    <property type="term" value="P:regulation of cell shape"/>
    <property type="evidence" value="ECO:0007669"/>
    <property type="project" value="UniProtKB-KW"/>
</dbReference>
<accession>A0A847SGK6</accession>
<feature type="domain" description="Penicillin-binding protein OB-like" evidence="31">
    <location>
        <begin position="322"/>
        <end position="430"/>
    </location>
</feature>
<evidence type="ECO:0000256" key="6">
    <source>
        <dbReference type="ARBA" id="ARBA00018638"/>
    </source>
</evidence>
<feature type="domain" description="Penicillin-binding protein transpeptidase" evidence="29">
    <location>
        <begin position="433"/>
        <end position="704"/>
    </location>
</feature>
<organism evidence="32 33">
    <name type="scientific">Leeia aquatica</name>
    <dbReference type="NCBI Taxonomy" id="2725557"/>
    <lineage>
        <taxon>Bacteria</taxon>
        <taxon>Pseudomonadati</taxon>
        <taxon>Pseudomonadota</taxon>
        <taxon>Betaproteobacteria</taxon>
        <taxon>Neisseriales</taxon>
        <taxon>Leeiaceae</taxon>
        <taxon>Leeia</taxon>
    </lineage>
</organism>
<comment type="similarity">
    <text evidence="3">In the C-terminal section; belongs to the transpeptidase family.</text>
</comment>
<dbReference type="EC" id="2.4.99.28" evidence="24"/>
<proteinExistence type="inferred from homology"/>
<keyword evidence="8" id="KW-0997">Cell inner membrane</keyword>
<dbReference type="InterPro" id="IPR050396">
    <property type="entry name" value="Glycosyltr_51/Transpeptidase"/>
</dbReference>
<dbReference type="Pfam" id="PF00905">
    <property type="entry name" value="Transpeptidase"/>
    <property type="match status" value="1"/>
</dbReference>
<comment type="caution">
    <text evidence="32">The sequence shown here is derived from an EMBL/GenBank/DDBJ whole genome shotgun (WGS) entry which is preliminary data.</text>
</comment>
<keyword evidence="19 28" id="KW-0472">Membrane</keyword>
<evidence type="ECO:0000256" key="24">
    <source>
        <dbReference type="ARBA" id="ARBA00044770"/>
    </source>
</evidence>
<feature type="compositionally biased region" description="Polar residues" evidence="27">
    <location>
        <begin position="742"/>
        <end position="755"/>
    </location>
</feature>
<evidence type="ECO:0000256" key="12">
    <source>
        <dbReference type="ARBA" id="ARBA00022679"/>
    </source>
</evidence>
<dbReference type="GO" id="GO:0009002">
    <property type="term" value="F:serine-type D-Ala-D-Ala carboxypeptidase activity"/>
    <property type="evidence" value="ECO:0007669"/>
    <property type="project" value="UniProtKB-EC"/>
</dbReference>
<dbReference type="PANTHER" id="PTHR32282">
    <property type="entry name" value="BINDING PROTEIN TRANSPEPTIDASE, PUTATIVE-RELATED"/>
    <property type="match status" value="1"/>
</dbReference>
<evidence type="ECO:0000256" key="26">
    <source>
        <dbReference type="ARBA" id="ARBA00060592"/>
    </source>
</evidence>
<dbReference type="GO" id="GO:0006508">
    <property type="term" value="P:proteolysis"/>
    <property type="evidence" value="ECO:0007669"/>
    <property type="project" value="UniProtKB-KW"/>
</dbReference>
<keyword evidence="21" id="KW-0511">Multifunctional enzyme</keyword>
<keyword evidence="7" id="KW-1003">Cell membrane</keyword>
<keyword evidence="15" id="KW-0133">Cell shape</keyword>
<dbReference type="RefSeq" id="WP_168876628.1">
    <property type="nucleotide sequence ID" value="NZ_JABAIM010000001.1"/>
</dbReference>
<comment type="pathway">
    <text evidence="26">Glycan biosynthesis.</text>
</comment>
<comment type="subcellular location">
    <subcellularLocation>
        <location evidence="1">Cell inner membrane</location>
        <topology evidence="1">Single-pass type II membrane protein</topology>
    </subcellularLocation>
</comment>
<feature type="domain" description="Glycosyl transferase family 51" evidence="30">
    <location>
        <begin position="61"/>
        <end position="236"/>
    </location>
</feature>
<evidence type="ECO:0000256" key="18">
    <source>
        <dbReference type="ARBA" id="ARBA00022989"/>
    </source>
</evidence>
<evidence type="ECO:0000256" key="21">
    <source>
        <dbReference type="ARBA" id="ARBA00023268"/>
    </source>
</evidence>
<evidence type="ECO:0000256" key="10">
    <source>
        <dbReference type="ARBA" id="ARBA00022670"/>
    </source>
</evidence>
<evidence type="ECO:0000256" key="1">
    <source>
        <dbReference type="ARBA" id="ARBA00004249"/>
    </source>
</evidence>
<keyword evidence="14" id="KW-0378">Hydrolase</keyword>
<dbReference type="FunFam" id="1.10.3810.10:FF:000003">
    <property type="entry name" value="Penicillin-binding protein 1a"/>
    <property type="match status" value="1"/>
</dbReference>
<evidence type="ECO:0000256" key="20">
    <source>
        <dbReference type="ARBA" id="ARBA00023251"/>
    </source>
</evidence>
<reference evidence="32 33" key="1">
    <citation type="submission" date="2020-04" db="EMBL/GenBank/DDBJ databases">
        <title>Draft genome of Leeia sp. IMCC25680.</title>
        <authorList>
            <person name="Song J."/>
            <person name="Cho J.-C."/>
        </authorList>
    </citation>
    <scope>NUCLEOTIDE SEQUENCE [LARGE SCALE GENOMIC DNA]</scope>
    <source>
        <strain evidence="32 33">IMCC25680</strain>
    </source>
</reference>
<evidence type="ECO:0000256" key="11">
    <source>
        <dbReference type="ARBA" id="ARBA00022676"/>
    </source>
</evidence>
<evidence type="ECO:0000256" key="8">
    <source>
        <dbReference type="ARBA" id="ARBA00022519"/>
    </source>
</evidence>
<evidence type="ECO:0000313" key="33">
    <source>
        <dbReference type="Proteomes" id="UP000587991"/>
    </source>
</evidence>
<evidence type="ECO:0000256" key="25">
    <source>
        <dbReference type="ARBA" id="ARBA00049902"/>
    </source>
</evidence>
<evidence type="ECO:0000256" key="13">
    <source>
        <dbReference type="ARBA" id="ARBA00022692"/>
    </source>
</evidence>
<dbReference type="Gene3D" id="1.10.3810.10">
    <property type="entry name" value="Biosynthetic peptidoglycan transglycosylase-like"/>
    <property type="match status" value="1"/>
</dbReference>
<dbReference type="GO" id="GO:0008955">
    <property type="term" value="F:peptidoglycan glycosyltransferase activity"/>
    <property type="evidence" value="ECO:0007669"/>
    <property type="project" value="UniProtKB-EC"/>
</dbReference>
<dbReference type="GO" id="GO:0046677">
    <property type="term" value="P:response to antibiotic"/>
    <property type="evidence" value="ECO:0007669"/>
    <property type="project" value="UniProtKB-KW"/>
</dbReference>
<dbReference type="GO" id="GO:0071555">
    <property type="term" value="P:cell wall organization"/>
    <property type="evidence" value="ECO:0007669"/>
    <property type="project" value="UniProtKB-KW"/>
</dbReference>
<dbReference type="InterPro" id="IPR012338">
    <property type="entry name" value="Beta-lactam/transpept-like"/>
</dbReference>
<keyword evidence="10" id="KW-0645">Protease</keyword>
<evidence type="ECO:0000256" key="27">
    <source>
        <dbReference type="SAM" id="MobiDB-lite"/>
    </source>
</evidence>
<evidence type="ECO:0000256" key="4">
    <source>
        <dbReference type="ARBA" id="ARBA00007739"/>
    </source>
</evidence>
<comment type="similarity">
    <text evidence="4">In the N-terminal section; belongs to the glycosyltransferase 51 family.</text>
</comment>
<dbReference type="EC" id="3.4.16.4" evidence="5"/>
<evidence type="ECO:0000256" key="3">
    <source>
        <dbReference type="ARBA" id="ARBA00007090"/>
    </source>
</evidence>
<dbReference type="Pfam" id="PF00912">
    <property type="entry name" value="Transgly"/>
    <property type="match status" value="1"/>
</dbReference>
<dbReference type="InterPro" id="IPR036950">
    <property type="entry name" value="PBP_transglycosylase"/>
</dbReference>
<evidence type="ECO:0000259" key="30">
    <source>
        <dbReference type="Pfam" id="PF00912"/>
    </source>
</evidence>
<evidence type="ECO:0000256" key="23">
    <source>
        <dbReference type="ARBA" id="ARBA00034000"/>
    </source>
</evidence>
<keyword evidence="20" id="KW-0046">Antibiotic resistance</keyword>
<dbReference type="GO" id="GO:0008658">
    <property type="term" value="F:penicillin binding"/>
    <property type="evidence" value="ECO:0007669"/>
    <property type="project" value="InterPro"/>
</dbReference>
<keyword evidence="12" id="KW-0808">Transferase</keyword>
<dbReference type="SUPFAM" id="SSF53955">
    <property type="entry name" value="Lysozyme-like"/>
    <property type="match status" value="1"/>
</dbReference>
<dbReference type="PANTHER" id="PTHR32282:SF27">
    <property type="entry name" value="PENICILLIN-BINDING PROTEIN 1A"/>
    <property type="match status" value="1"/>
</dbReference>
<keyword evidence="11" id="KW-0328">Glycosyltransferase</keyword>
<evidence type="ECO:0000259" key="31">
    <source>
        <dbReference type="Pfam" id="PF17092"/>
    </source>
</evidence>
<dbReference type="InterPro" id="IPR023346">
    <property type="entry name" value="Lysozyme-like_dom_sf"/>
</dbReference>
<evidence type="ECO:0000256" key="5">
    <source>
        <dbReference type="ARBA" id="ARBA00012448"/>
    </source>
</evidence>
<name>A0A847SGK6_9NEIS</name>
<evidence type="ECO:0000313" key="32">
    <source>
        <dbReference type="EMBL" id="NLR75072.1"/>
    </source>
</evidence>
<keyword evidence="33" id="KW-1185">Reference proteome</keyword>
<dbReference type="GO" id="GO:0005886">
    <property type="term" value="C:plasma membrane"/>
    <property type="evidence" value="ECO:0007669"/>
    <property type="project" value="UniProtKB-SubCell"/>
</dbReference>
<evidence type="ECO:0000256" key="2">
    <source>
        <dbReference type="ARBA" id="ARBA00004752"/>
    </source>
</evidence>
<evidence type="ECO:0000256" key="17">
    <source>
        <dbReference type="ARBA" id="ARBA00022984"/>
    </source>
</evidence>
<evidence type="ECO:0000256" key="9">
    <source>
        <dbReference type="ARBA" id="ARBA00022645"/>
    </source>
</evidence>
<dbReference type="AlphaFoldDB" id="A0A847SGK6"/>
<comment type="catalytic activity">
    <reaction evidence="23">
        <text>Preferential cleavage: (Ac)2-L-Lys-D-Ala-|-D-Ala. Also transpeptidation of peptidyl-alanyl moieties that are N-acyl substituents of D-alanine.</text>
        <dbReference type="EC" id="3.4.16.4"/>
    </reaction>
</comment>
<dbReference type="NCBIfam" id="TIGR02074">
    <property type="entry name" value="PBP_1a_fam"/>
    <property type="match status" value="1"/>
</dbReference>
<keyword evidence="13 28" id="KW-0812">Transmembrane</keyword>
<evidence type="ECO:0000256" key="15">
    <source>
        <dbReference type="ARBA" id="ARBA00022960"/>
    </source>
</evidence>
<dbReference type="Pfam" id="PF17092">
    <property type="entry name" value="PCB_OB"/>
    <property type="match status" value="1"/>
</dbReference>
<feature type="transmembrane region" description="Helical" evidence="28">
    <location>
        <begin position="12"/>
        <end position="36"/>
    </location>
</feature>
<evidence type="ECO:0000256" key="7">
    <source>
        <dbReference type="ARBA" id="ARBA00022475"/>
    </source>
</evidence>
<keyword evidence="9" id="KW-0121">Carboxypeptidase</keyword>
<dbReference type="EMBL" id="JABAIM010000001">
    <property type="protein sequence ID" value="NLR75072.1"/>
    <property type="molecule type" value="Genomic_DNA"/>
</dbReference>
<feature type="region of interest" description="Disordered" evidence="27">
    <location>
        <begin position="742"/>
        <end position="780"/>
    </location>
</feature>
<keyword evidence="18 28" id="KW-1133">Transmembrane helix</keyword>
<keyword evidence="16" id="KW-0735">Signal-anchor</keyword>
<dbReference type="Proteomes" id="UP000587991">
    <property type="component" value="Unassembled WGS sequence"/>
</dbReference>
<dbReference type="InterPro" id="IPR001460">
    <property type="entry name" value="PCN-bd_Tpept"/>
</dbReference>
<dbReference type="InterPro" id="IPR001264">
    <property type="entry name" value="Glyco_trans_51"/>
</dbReference>
<evidence type="ECO:0000256" key="28">
    <source>
        <dbReference type="SAM" id="Phobius"/>
    </source>
</evidence>
<comment type="pathway">
    <text evidence="2">Cell wall biogenesis; peptidoglycan biosynthesis.</text>
</comment>
<evidence type="ECO:0000256" key="22">
    <source>
        <dbReference type="ARBA" id="ARBA00023316"/>
    </source>
</evidence>
<dbReference type="SUPFAM" id="SSF56601">
    <property type="entry name" value="beta-lactamase/transpeptidase-like"/>
    <property type="match status" value="1"/>
</dbReference>
<protein>
    <recommendedName>
        <fullName evidence="6">Penicillin-binding protein 1A</fullName>
        <ecNumber evidence="24">2.4.99.28</ecNumber>
        <ecNumber evidence="5">3.4.16.4</ecNumber>
    </recommendedName>
</protein>
<dbReference type="Gene3D" id="3.40.710.10">
    <property type="entry name" value="DD-peptidase/beta-lactamase superfamily"/>
    <property type="match status" value="2"/>
</dbReference>
<dbReference type="GO" id="GO:0009252">
    <property type="term" value="P:peptidoglycan biosynthetic process"/>
    <property type="evidence" value="ECO:0007669"/>
    <property type="project" value="UniProtKB-UniPathway"/>
</dbReference>
<gene>
    <name evidence="32" type="ORF">HF682_07860</name>
</gene>
<keyword evidence="17" id="KW-0573">Peptidoglycan synthesis</keyword>
<evidence type="ECO:0000256" key="19">
    <source>
        <dbReference type="ARBA" id="ARBA00023136"/>
    </source>
</evidence>
<dbReference type="UniPathway" id="UPA00219"/>
<evidence type="ECO:0000259" key="29">
    <source>
        <dbReference type="Pfam" id="PF00905"/>
    </source>
</evidence>
<comment type="catalytic activity">
    <reaction evidence="25">
        <text>[GlcNAc-(1-&gt;4)-Mur2Ac(oyl-L-Ala-gamma-D-Glu-L-Lys-D-Ala-D-Ala)](n)-di-trans,octa-cis-undecaprenyl diphosphate + beta-D-GlcNAc-(1-&gt;4)-Mur2Ac(oyl-L-Ala-gamma-D-Glu-L-Lys-D-Ala-D-Ala)-di-trans,octa-cis-undecaprenyl diphosphate = [GlcNAc-(1-&gt;4)-Mur2Ac(oyl-L-Ala-gamma-D-Glu-L-Lys-D-Ala-D-Ala)](n+1)-di-trans,octa-cis-undecaprenyl diphosphate + di-trans,octa-cis-undecaprenyl diphosphate + H(+)</text>
        <dbReference type="Rhea" id="RHEA:23708"/>
        <dbReference type="Rhea" id="RHEA-COMP:9602"/>
        <dbReference type="Rhea" id="RHEA-COMP:9603"/>
        <dbReference type="ChEBI" id="CHEBI:15378"/>
        <dbReference type="ChEBI" id="CHEBI:58405"/>
        <dbReference type="ChEBI" id="CHEBI:60033"/>
        <dbReference type="ChEBI" id="CHEBI:78435"/>
        <dbReference type="EC" id="2.4.99.28"/>
    </reaction>
</comment>